<sequence length="431" mass="46184">MATAALLAVSACTPGEAEKPVASPGTEASGTVEFWHFFTDREAAAIDTIVADFKAAHPKIDVVVKSGQDDTKMLQAIGAGQGPDVGLSYSTDTVGKFCASGAWLDLKPYIERDGVDLAKIPPTVRSYTEFKGRRCAMPFLADTYGFYYNKTLLAEAGIAAPPKTLTELADAAKKLTKRKPDGTIERAGFLPLFGFYEHSPSHLAPAVGAKWLNDDGTSAIGSDPAWLELLKWQKDLVDWYGFDKLEKFRASLGDEWSADNAFHKGQVAMMVDGEYRIAFLRDQAKDVKFGTAPLPVSDAHPDWYGGGYVTGNVIGVSKTAKNPEAAWALIRYLTTDTGAIVKLANLIKNVPSTTDALAAPGDLGNDADFKVFLDIFAHPHTSTTPPSAVGPAYEEALSTYLQKYQAGPAGDPSAGLKDVDKQINQLVQLAG</sequence>
<proteinExistence type="inferred from homology"/>
<dbReference type="GO" id="GO:0042956">
    <property type="term" value="P:maltodextrin transmembrane transport"/>
    <property type="evidence" value="ECO:0007669"/>
    <property type="project" value="TreeGrafter"/>
</dbReference>
<dbReference type="EMBL" id="AP022870">
    <property type="protein sequence ID" value="BCB77058.1"/>
    <property type="molecule type" value="Genomic_DNA"/>
</dbReference>
<comment type="similarity">
    <text evidence="1">Belongs to the bacterial solute-binding protein 1 family.</text>
</comment>
<keyword evidence="2" id="KW-0813">Transport</keyword>
<dbReference type="RefSeq" id="WP_197938586.1">
    <property type="nucleotide sequence ID" value="NZ_AP022870.1"/>
</dbReference>
<dbReference type="CDD" id="cd14748">
    <property type="entry name" value="PBP2_UgpB"/>
    <property type="match status" value="1"/>
</dbReference>
<dbReference type="GO" id="GO:0055052">
    <property type="term" value="C:ATP-binding cassette (ABC) transporter complex, substrate-binding subunit-containing"/>
    <property type="evidence" value="ECO:0007669"/>
    <property type="project" value="TreeGrafter"/>
</dbReference>
<evidence type="ECO:0000313" key="5">
    <source>
        <dbReference type="Proteomes" id="UP000502508"/>
    </source>
</evidence>
<dbReference type="Proteomes" id="UP000502508">
    <property type="component" value="Chromosome"/>
</dbReference>
<evidence type="ECO:0000256" key="1">
    <source>
        <dbReference type="ARBA" id="ARBA00008520"/>
    </source>
</evidence>
<organism evidence="4 5">
    <name type="scientific">Phytohabitans flavus</name>
    <dbReference type="NCBI Taxonomy" id="1076124"/>
    <lineage>
        <taxon>Bacteria</taxon>
        <taxon>Bacillati</taxon>
        <taxon>Actinomycetota</taxon>
        <taxon>Actinomycetes</taxon>
        <taxon>Micromonosporales</taxon>
        <taxon>Micromonosporaceae</taxon>
    </lineage>
</organism>
<protein>
    <submittedName>
        <fullName evidence="4">Sugar ABC transporter substrate-binding protein</fullName>
    </submittedName>
</protein>
<dbReference type="PANTHER" id="PTHR30061:SF50">
    <property type="entry name" value="MALTOSE_MALTODEXTRIN-BINDING PERIPLASMIC PROTEIN"/>
    <property type="match status" value="1"/>
</dbReference>
<reference evidence="4 5" key="1">
    <citation type="submission" date="2020-03" db="EMBL/GenBank/DDBJ databases">
        <title>Whole genome shotgun sequence of Phytohabitans flavus NBRC 107702.</title>
        <authorList>
            <person name="Komaki H."/>
            <person name="Tamura T."/>
        </authorList>
    </citation>
    <scope>NUCLEOTIDE SEQUENCE [LARGE SCALE GENOMIC DNA]</scope>
    <source>
        <strain evidence="4 5">NBRC 107702</strain>
    </source>
</reference>
<reference evidence="4 5" key="2">
    <citation type="submission" date="2020-03" db="EMBL/GenBank/DDBJ databases">
        <authorList>
            <person name="Ichikawa N."/>
            <person name="Kimura A."/>
            <person name="Kitahashi Y."/>
            <person name="Uohara A."/>
        </authorList>
    </citation>
    <scope>NUCLEOTIDE SEQUENCE [LARGE SCALE GENOMIC DNA]</scope>
    <source>
        <strain evidence="4 5">NBRC 107702</strain>
    </source>
</reference>
<dbReference type="InterPro" id="IPR006059">
    <property type="entry name" value="SBP"/>
</dbReference>
<dbReference type="Pfam" id="PF01547">
    <property type="entry name" value="SBP_bac_1"/>
    <property type="match status" value="1"/>
</dbReference>
<keyword evidence="3" id="KW-0732">Signal</keyword>
<dbReference type="GO" id="GO:0015768">
    <property type="term" value="P:maltose transport"/>
    <property type="evidence" value="ECO:0007669"/>
    <property type="project" value="TreeGrafter"/>
</dbReference>
<evidence type="ECO:0000256" key="2">
    <source>
        <dbReference type="ARBA" id="ARBA00022448"/>
    </source>
</evidence>
<dbReference type="AlphaFoldDB" id="A0A6F8XTI8"/>
<gene>
    <name evidence="4" type="ORF">Pflav_034680</name>
</gene>
<evidence type="ECO:0000313" key="4">
    <source>
        <dbReference type="EMBL" id="BCB77058.1"/>
    </source>
</evidence>
<keyword evidence="5" id="KW-1185">Reference proteome</keyword>
<dbReference type="Gene3D" id="3.40.190.10">
    <property type="entry name" value="Periplasmic binding protein-like II"/>
    <property type="match status" value="2"/>
</dbReference>
<dbReference type="PANTHER" id="PTHR30061">
    <property type="entry name" value="MALTOSE-BINDING PERIPLASMIC PROTEIN"/>
    <property type="match status" value="1"/>
</dbReference>
<dbReference type="GO" id="GO:1901982">
    <property type="term" value="F:maltose binding"/>
    <property type="evidence" value="ECO:0007669"/>
    <property type="project" value="TreeGrafter"/>
</dbReference>
<dbReference type="SUPFAM" id="SSF53850">
    <property type="entry name" value="Periplasmic binding protein-like II"/>
    <property type="match status" value="1"/>
</dbReference>
<name>A0A6F8XTI8_9ACTN</name>
<evidence type="ECO:0000256" key="3">
    <source>
        <dbReference type="ARBA" id="ARBA00022729"/>
    </source>
</evidence>
<accession>A0A6F8XTI8</accession>
<dbReference type="KEGG" id="pfla:Pflav_034680"/>